<dbReference type="AlphaFoldDB" id="A0AA38UH92"/>
<proteinExistence type="predicted"/>
<accession>A0AA38UH92</accession>
<keyword evidence="2" id="KW-1185">Reference proteome</keyword>
<sequence length="350" mass="39507">MQFAEEPYSSKFSLEKDARVASTVYEGSKKKAAEVSPRIWRLEELVGPRAEEQFELIKAEFGYKLPDFCSIPVSYNELCLSRKTVPIVDSEGRIFSLVVYPSDPGVKKAAEDAAQLLNQSRKSCSFSAKQKAGRRGVFPALNAGFSHGNGRLHPQNFHHNKKNKKILRKLTSSLPFQRLSGFATGVFKTWAPRLYTYCKNYFEKLLESDHKLRQPFSNSILPAAAFNFGPRTVCFPHVDFSNLPFNWCWIWALGWYDWSLGGHIVLWDLKTVVEFPPGSLIAIPSGVCCHSNTSIQKGESRFSFTQYAPGANFRWVDNGFAVQKTAGRPQKARWNMGLSLFSTLDELGLQ</sequence>
<dbReference type="EMBL" id="MU806041">
    <property type="protein sequence ID" value="KAJ3841379.1"/>
    <property type="molecule type" value="Genomic_DNA"/>
</dbReference>
<gene>
    <name evidence="1" type="ORF">F5878DRAFT_531830</name>
</gene>
<dbReference type="Gene3D" id="3.60.130.30">
    <property type="match status" value="1"/>
</dbReference>
<dbReference type="Proteomes" id="UP001163846">
    <property type="component" value="Unassembled WGS sequence"/>
</dbReference>
<evidence type="ECO:0000313" key="1">
    <source>
        <dbReference type="EMBL" id="KAJ3841379.1"/>
    </source>
</evidence>
<comment type="caution">
    <text evidence="1">The sequence shown here is derived from an EMBL/GenBank/DDBJ whole genome shotgun (WGS) entry which is preliminary data.</text>
</comment>
<organism evidence="1 2">
    <name type="scientific">Lentinula raphanica</name>
    <dbReference type="NCBI Taxonomy" id="153919"/>
    <lineage>
        <taxon>Eukaryota</taxon>
        <taxon>Fungi</taxon>
        <taxon>Dikarya</taxon>
        <taxon>Basidiomycota</taxon>
        <taxon>Agaricomycotina</taxon>
        <taxon>Agaricomycetes</taxon>
        <taxon>Agaricomycetidae</taxon>
        <taxon>Agaricales</taxon>
        <taxon>Marasmiineae</taxon>
        <taxon>Omphalotaceae</taxon>
        <taxon>Lentinula</taxon>
    </lineage>
</organism>
<reference evidence="1" key="1">
    <citation type="submission" date="2022-08" db="EMBL/GenBank/DDBJ databases">
        <authorList>
            <consortium name="DOE Joint Genome Institute"/>
            <person name="Min B."/>
            <person name="Riley R."/>
            <person name="Sierra-Patev S."/>
            <person name="Naranjo-Ortiz M."/>
            <person name="Looney B."/>
            <person name="Konkel Z."/>
            <person name="Slot J.C."/>
            <person name="Sakamoto Y."/>
            <person name="Steenwyk J.L."/>
            <person name="Rokas A."/>
            <person name="Carro J."/>
            <person name="Camarero S."/>
            <person name="Ferreira P."/>
            <person name="Molpeceres G."/>
            <person name="Ruiz-Duenas F.J."/>
            <person name="Serrano A."/>
            <person name="Henrissat B."/>
            <person name="Drula E."/>
            <person name="Hughes K.W."/>
            <person name="Mata J.L."/>
            <person name="Ishikawa N.K."/>
            <person name="Vargas-Isla R."/>
            <person name="Ushijima S."/>
            <person name="Smith C.A."/>
            <person name="Ahrendt S."/>
            <person name="Andreopoulos W."/>
            <person name="He G."/>
            <person name="Labutti K."/>
            <person name="Lipzen A."/>
            <person name="Ng V."/>
            <person name="Sandor L."/>
            <person name="Barry K."/>
            <person name="Martinez A.T."/>
            <person name="Xiao Y."/>
            <person name="Gibbons J.G."/>
            <person name="Terashima K."/>
            <person name="Hibbett D.S."/>
            <person name="Grigoriev I.V."/>
        </authorList>
    </citation>
    <scope>NUCLEOTIDE SEQUENCE</scope>
    <source>
        <strain evidence="1">TFB9207</strain>
    </source>
</reference>
<name>A0AA38UH92_9AGAR</name>
<evidence type="ECO:0000313" key="2">
    <source>
        <dbReference type="Proteomes" id="UP001163846"/>
    </source>
</evidence>
<protein>
    <submittedName>
        <fullName evidence="1">Uncharacterized protein</fullName>
    </submittedName>
</protein>